<name>A0ABS3KND5_9PROT</name>
<keyword evidence="4" id="KW-1185">Reference proteome</keyword>
<gene>
    <name evidence="3" type="ORF">IAI61_07985</name>
</gene>
<evidence type="ECO:0000256" key="1">
    <source>
        <dbReference type="SAM" id="MobiDB-lite"/>
    </source>
</evidence>
<evidence type="ECO:0000313" key="4">
    <source>
        <dbReference type="Proteomes" id="UP001518989"/>
    </source>
</evidence>
<dbReference type="Proteomes" id="UP001518989">
    <property type="component" value="Unassembled WGS sequence"/>
</dbReference>
<keyword evidence="2" id="KW-0812">Transmembrane</keyword>
<accession>A0ABS3KND5</accession>
<proteinExistence type="predicted"/>
<feature type="region of interest" description="Disordered" evidence="1">
    <location>
        <begin position="54"/>
        <end position="82"/>
    </location>
</feature>
<dbReference type="RefSeq" id="WP_207416391.1">
    <property type="nucleotide sequence ID" value="NZ_CP061177.1"/>
</dbReference>
<comment type="caution">
    <text evidence="3">The sequence shown here is derived from an EMBL/GenBank/DDBJ whole genome shotgun (WGS) entry which is preliminary data.</text>
</comment>
<sequence>MRLFLVVLSVLVALALWVWATGPGTTLWLAAGGWIFCAVVGRVTFLLLRQKGGDTDTGPGVPPTAAAPPESPSTVVHPTRRP</sequence>
<dbReference type="EMBL" id="JACTNG010000003">
    <property type="protein sequence ID" value="MBO1078967.1"/>
    <property type="molecule type" value="Genomic_DNA"/>
</dbReference>
<feature type="compositionally biased region" description="Pro residues" evidence="1">
    <location>
        <begin position="60"/>
        <end position="71"/>
    </location>
</feature>
<evidence type="ECO:0000313" key="3">
    <source>
        <dbReference type="EMBL" id="MBO1078967.1"/>
    </source>
</evidence>
<feature type="transmembrane region" description="Helical" evidence="2">
    <location>
        <begin position="30"/>
        <end position="48"/>
    </location>
</feature>
<evidence type="ECO:0008006" key="5">
    <source>
        <dbReference type="Google" id="ProtNLM"/>
    </source>
</evidence>
<reference evidence="3 4" key="1">
    <citation type="submission" date="2020-09" db="EMBL/GenBank/DDBJ databases">
        <title>Roseomonas.</title>
        <authorList>
            <person name="Zhu W."/>
        </authorList>
    </citation>
    <scope>NUCLEOTIDE SEQUENCE [LARGE SCALE GENOMIC DNA]</scope>
    <source>
        <strain evidence="3 4">573</strain>
    </source>
</reference>
<evidence type="ECO:0000256" key="2">
    <source>
        <dbReference type="SAM" id="Phobius"/>
    </source>
</evidence>
<keyword evidence="2" id="KW-0472">Membrane</keyword>
<protein>
    <recommendedName>
        <fullName evidence="5">DUF4175 domain-containing protein</fullName>
    </recommendedName>
</protein>
<keyword evidence="2" id="KW-1133">Transmembrane helix</keyword>
<organism evidence="3 4">
    <name type="scientific">Roseomonas haemaphysalidis</name>
    <dbReference type="NCBI Taxonomy" id="2768162"/>
    <lineage>
        <taxon>Bacteria</taxon>
        <taxon>Pseudomonadati</taxon>
        <taxon>Pseudomonadota</taxon>
        <taxon>Alphaproteobacteria</taxon>
        <taxon>Acetobacterales</taxon>
        <taxon>Roseomonadaceae</taxon>
        <taxon>Roseomonas</taxon>
    </lineage>
</organism>